<comment type="caution">
    <text evidence="2">The sequence shown here is derived from an EMBL/GenBank/DDBJ whole genome shotgun (WGS) entry which is preliminary data.</text>
</comment>
<feature type="domain" description="CSD" evidence="1">
    <location>
        <begin position="4"/>
        <end position="58"/>
    </location>
</feature>
<dbReference type="SUPFAM" id="SSF50249">
    <property type="entry name" value="Nucleic acid-binding proteins"/>
    <property type="match status" value="1"/>
</dbReference>
<dbReference type="EMBL" id="QREI01000004">
    <property type="protein sequence ID" value="REE24428.1"/>
    <property type="molecule type" value="Genomic_DNA"/>
</dbReference>
<reference evidence="2 3" key="1">
    <citation type="submission" date="2018-07" db="EMBL/GenBank/DDBJ databases">
        <title>Genomic Encyclopedia of Type Strains, Phase III (KMG-III): the genomes of soil and plant-associated and newly described type strains.</title>
        <authorList>
            <person name="Whitman W."/>
        </authorList>
    </citation>
    <scope>NUCLEOTIDE SEQUENCE [LARGE SCALE GENOMIC DNA]</scope>
    <source>
        <strain evidence="2 3">CECT 7948</strain>
    </source>
</reference>
<dbReference type="InterPro" id="IPR012340">
    <property type="entry name" value="NA-bd_OB-fold"/>
</dbReference>
<dbReference type="Proteomes" id="UP000256919">
    <property type="component" value="Unassembled WGS sequence"/>
</dbReference>
<dbReference type="OrthoDB" id="9805039at2"/>
<protein>
    <submittedName>
        <fullName evidence="2">Cold-shock-like DNA binding protein</fullName>
    </submittedName>
</protein>
<dbReference type="CDD" id="cd04458">
    <property type="entry name" value="CSP_CDS"/>
    <property type="match status" value="1"/>
</dbReference>
<evidence type="ECO:0000313" key="2">
    <source>
        <dbReference type="EMBL" id="REE24428.1"/>
    </source>
</evidence>
<dbReference type="InterPro" id="IPR002059">
    <property type="entry name" value="CSP_DNA-bd"/>
</dbReference>
<dbReference type="GO" id="GO:0003676">
    <property type="term" value="F:nucleic acid binding"/>
    <property type="evidence" value="ECO:0007669"/>
    <property type="project" value="InterPro"/>
</dbReference>
<evidence type="ECO:0000313" key="3">
    <source>
        <dbReference type="Proteomes" id="UP000256919"/>
    </source>
</evidence>
<dbReference type="Gene3D" id="2.40.50.140">
    <property type="entry name" value="Nucleic acid-binding proteins"/>
    <property type="match status" value="1"/>
</dbReference>
<sequence>MEIGLIEWFDDSKGFGLIKTADNNEVFLHISNWKDSRNLNTENKIPILFNVGFQRNKNTALDCKYFNKNNSNDWQTLFSIKEHNFIVKVKYSEFNLLQLTFNSLNADFDISIVKDFFIEGIENLSESELLEKHNWIYKTYQNTKIDNLKTLLLKIINFRINKLSNTQILQFWKKKILTDFEPSDSILTHCYKEIEIVELKSIQKIETRNIIIIKKARNLAENFNLLDFLNFDQIFKIIDTENLRTKITRDITKIAKSHYLEIVNQKIDDSTKNEIISIWDLKKIISEQPTFLDDEIINSIKKELEKKIIQNGSFRIVIDSWNENLLELNNDFIKTKVKEQNANDLEYFLNFENSNTEQIDIVLEQLLKLDEYEIVLDKSKFHSIKLFEKYDKLIFNRLEEKEYFAFWKLKKGMILPENHLNTYLNHNEDYYRELDDWLLTKTISKEAAKKILFSNIQETKTINSRFDFYTLYNSIKSIISIDNNSISSLISLQNTCIPLILWHLKIIEEFDFETLKGKFIYFKPNDQVNIFKRLFYLKHNQQIDFDLEKLDEILRADVDLYLSNEQYNNDFVLDISTHIIIECLKSYVKTGNFVFESDLILKDLRNNSDKKFKIEHYFDKCKGRLTADWDWNTVGKITQVFYGEGQFYYAIEFEPGRQAEGKNYYGSYTYFEKNPNFENLKEEVKKIPNRKWNPDKNHWGVPSSNKEDVYLFAKKIDSS</sequence>
<dbReference type="AlphaFoldDB" id="A0A3D9MZ63"/>
<keyword evidence="3" id="KW-1185">Reference proteome</keyword>
<accession>A0A3D9MZ63</accession>
<name>A0A3D9MZ63_9FLAO</name>
<proteinExistence type="predicted"/>
<gene>
    <name evidence="2" type="ORF">DFQ09_104199</name>
</gene>
<evidence type="ECO:0000259" key="1">
    <source>
        <dbReference type="Pfam" id="PF00313"/>
    </source>
</evidence>
<dbReference type="Pfam" id="PF00313">
    <property type="entry name" value="CSD"/>
    <property type="match status" value="1"/>
</dbReference>
<organism evidence="2 3">
    <name type="scientific">Winogradskyella pacifica</name>
    <dbReference type="NCBI Taxonomy" id="664642"/>
    <lineage>
        <taxon>Bacteria</taxon>
        <taxon>Pseudomonadati</taxon>
        <taxon>Bacteroidota</taxon>
        <taxon>Flavobacteriia</taxon>
        <taxon>Flavobacteriales</taxon>
        <taxon>Flavobacteriaceae</taxon>
        <taxon>Winogradskyella</taxon>
    </lineage>
</organism>